<proteinExistence type="predicted"/>
<protein>
    <submittedName>
        <fullName evidence="2">SGNH domain-containing protein</fullName>
    </submittedName>
</protein>
<accession>A0AC34FAL6</accession>
<evidence type="ECO:0000313" key="1">
    <source>
        <dbReference type="Proteomes" id="UP000887579"/>
    </source>
</evidence>
<dbReference type="Proteomes" id="UP000887579">
    <property type="component" value="Unplaced"/>
</dbReference>
<evidence type="ECO:0000313" key="2">
    <source>
        <dbReference type="WBParaSite" id="ES5_v2.g13915.t1"/>
    </source>
</evidence>
<name>A0AC34FAL6_9BILA</name>
<sequence length="201" mass="23402">MITGNSYAYHQIRGILDAINESKNQFKEAYFITHPACSIIAGKLNYKKPLTCEKYDGSFDVLLNATRPDIIIHSSRLDHFIKEKVENVNITESDIYYKEFKRAILNVAQYTPRLIIIEPNPILWKYKYHEKQDPTWNRVKKAVEHCQNCILVPTEELFCQKTCCPAVDPQTKLGMYCDETHLTPRYSLYLKPVIIQAIDNN</sequence>
<reference evidence="2" key="1">
    <citation type="submission" date="2022-11" db="UniProtKB">
        <authorList>
            <consortium name="WormBaseParasite"/>
        </authorList>
    </citation>
    <scope>IDENTIFICATION</scope>
</reference>
<organism evidence="1 2">
    <name type="scientific">Panagrolaimus sp. ES5</name>
    <dbReference type="NCBI Taxonomy" id="591445"/>
    <lineage>
        <taxon>Eukaryota</taxon>
        <taxon>Metazoa</taxon>
        <taxon>Ecdysozoa</taxon>
        <taxon>Nematoda</taxon>
        <taxon>Chromadorea</taxon>
        <taxon>Rhabditida</taxon>
        <taxon>Tylenchina</taxon>
        <taxon>Panagrolaimomorpha</taxon>
        <taxon>Panagrolaimoidea</taxon>
        <taxon>Panagrolaimidae</taxon>
        <taxon>Panagrolaimus</taxon>
    </lineage>
</organism>
<dbReference type="WBParaSite" id="ES5_v2.g13915.t1">
    <property type="protein sequence ID" value="ES5_v2.g13915.t1"/>
    <property type="gene ID" value="ES5_v2.g13915"/>
</dbReference>